<sequence>MRLFHVPQANRGTKLAGLRDIEYTTIQYMGDNRKMAYVIDTSAPLLRRTAWSIQAPLRVFQNQKRFAQVHDVRHFAAHHRQQAVYDKYKDKLAQKAKQQGYKNVDELKEANADKIRELRKNASVPGANAPLESQAAPPSPNEAAGRIPYQAPPPPTPQSEQSAPTSQAETITSSTKETAEKLPTLSSFLDVEKTAALPQKEIEALWRLRHVRDPQSLCAAMATSTFARLARTARQHPQFILPLPKEGQGAEIHFLQWTFPSETTVTVLFTHLAEFKLRGEFAQPHTTVTHHLDLAESNGVVLMEGRTMENRGVSVEDGKFLLMCLQKFYGFEGLIEGEGSGSEGADAVARQNASQRRKLMEQFTNGDEGFKVEELLEEAEKVP</sequence>
<evidence type="ECO:0000256" key="2">
    <source>
        <dbReference type="ARBA" id="ARBA00009116"/>
    </source>
</evidence>
<comment type="similarity">
    <text evidence="2">Belongs to the ATP11 family.</text>
</comment>
<dbReference type="Proteomes" id="UP000282582">
    <property type="component" value="Unassembled WGS sequence"/>
</dbReference>
<protein>
    <recommendedName>
        <fullName evidence="8">ATP11 domain-containing protein</fullName>
    </recommendedName>
</protein>
<dbReference type="InterPro" id="IPR010591">
    <property type="entry name" value="ATP11"/>
</dbReference>
<dbReference type="GO" id="GO:0005739">
    <property type="term" value="C:mitochondrion"/>
    <property type="evidence" value="ECO:0007669"/>
    <property type="project" value="UniProtKB-SubCell"/>
</dbReference>
<feature type="region of interest" description="Disordered" evidence="5">
    <location>
        <begin position="125"/>
        <end position="179"/>
    </location>
</feature>
<evidence type="ECO:0000256" key="5">
    <source>
        <dbReference type="SAM" id="MobiDB-lite"/>
    </source>
</evidence>
<dbReference type="AlphaFoldDB" id="A0A3M6WSZ4"/>
<feature type="compositionally biased region" description="Low complexity" evidence="5">
    <location>
        <begin position="158"/>
        <end position="169"/>
    </location>
</feature>
<dbReference type="PANTHER" id="PTHR13126">
    <property type="entry name" value="CHAPERONE ATP11"/>
    <property type="match status" value="1"/>
</dbReference>
<evidence type="ECO:0000256" key="1">
    <source>
        <dbReference type="ARBA" id="ARBA00004173"/>
    </source>
</evidence>
<gene>
    <name evidence="6" type="ORF">D0868_16003</name>
</gene>
<keyword evidence="4" id="KW-0496">Mitochondrion</keyword>
<name>A0A3M6WSZ4_HORWE</name>
<organism evidence="6 7">
    <name type="scientific">Hortaea werneckii</name>
    <name type="common">Black yeast</name>
    <name type="synonym">Cladosporium werneckii</name>
    <dbReference type="NCBI Taxonomy" id="91943"/>
    <lineage>
        <taxon>Eukaryota</taxon>
        <taxon>Fungi</taxon>
        <taxon>Dikarya</taxon>
        <taxon>Ascomycota</taxon>
        <taxon>Pezizomycotina</taxon>
        <taxon>Dothideomycetes</taxon>
        <taxon>Dothideomycetidae</taxon>
        <taxon>Mycosphaerellales</taxon>
        <taxon>Teratosphaeriaceae</taxon>
        <taxon>Hortaea</taxon>
    </lineage>
</organism>
<dbReference type="PANTHER" id="PTHR13126:SF0">
    <property type="entry name" value="ATP SYNTHASE MITOCHONDRIAL F1 COMPLEX ASSEMBLY FACTOR 1"/>
    <property type="match status" value="1"/>
</dbReference>
<dbReference type="VEuPathDB" id="FungiDB:BTJ68_10962"/>
<evidence type="ECO:0000313" key="7">
    <source>
        <dbReference type="Proteomes" id="UP000282582"/>
    </source>
</evidence>
<evidence type="ECO:0008006" key="8">
    <source>
        <dbReference type="Google" id="ProtNLM"/>
    </source>
</evidence>
<keyword evidence="3" id="KW-0809">Transit peptide</keyword>
<dbReference type="EMBL" id="QWIK01002988">
    <property type="protein sequence ID" value="RMX81318.1"/>
    <property type="molecule type" value="Genomic_DNA"/>
</dbReference>
<comment type="caution">
    <text evidence="6">The sequence shown here is derived from an EMBL/GenBank/DDBJ whole genome shotgun (WGS) entry which is preliminary data.</text>
</comment>
<reference evidence="6 7" key="1">
    <citation type="journal article" date="2018" name="BMC Genomics">
        <title>Genomic evidence for intraspecific hybridization in a clonal and extremely halotolerant yeast.</title>
        <authorList>
            <person name="Gostincar C."/>
            <person name="Stajich J.E."/>
            <person name="Zupancic J."/>
            <person name="Zalar P."/>
            <person name="Gunde-Cimerman N."/>
        </authorList>
    </citation>
    <scope>NUCLEOTIDE SEQUENCE [LARGE SCALE GENOMIC DNA]</scope>
    <source>
        <strain evidence="6 7">EXF-6654</strain>
    </source>
</reference>
<evidence type="ECO:0000313" key="6">
    <source>
        <dbReference type="EMBL" id="RMX81318.1"/>
    </source>
</evidence>
<evidence type="ECO:0000256" key="3">
    <source>
        <dbReference type="ARBA" id="ARBA00022946"/>
    </source>
</evidence>
<proteinExistence type="inferred from homology"/>
<accession>A0A3M6WSZ4</accession>
<dbReference type="Pfam" id="PF06644">
    <property type="entry name" value="ATP11"/>
    <property type="match status" value="1"/>
</dbReference>
<comment type="subcellular location">
    <subcellularLocation>
        <location evidence="1">Mitochondrion</location>
    </subcellularLocation>
</comment>
<evidence type="ECO:0000256" key="4">
    <source>
        <dbReference type="ARBA" id="ARBA00023128"/>
    </source>
</evidence>
<dbReference type="GO" id="GO:0033615">
    <property type="term" value="P:mitochondrial proton-transporting ATP synthase complex assembly"/>
    <property type="evidence" value="ECO:0007669"/>
    <property type="project" value="TreeGrafter"/>
</dbReference>